<organism evidence="2 3">
    <name type="scientific">Geodia barretti</name>
    <name type="common">Barrett's horny sponge</name>
    <dbReference type="NCBI Taxonomy" id="519541"/>
    <lineage>
        <taxon>Eukaryota</taxon>
        <taxon>Metazoa</taxon>
        <taxon>Porifera</taxon>
        <taxon>Demospongiae</taxon>
        <taxon>Heteroscleromorpha</taxon>
        <taxon>Tetractinellida</taxon>
        <taxon>Astrophorina</taxon>
        <taxon>Geodiidae</taxon>
        <taxon>Geodia</taxon>
    </lineage>
</organism>
<dbReference type="EMBL" id="CASHTH010003283">
    <property type="protein sequence ID" value="CAI8042812.1"/>
    <property type="molecule type" value="Genomic_DNA"/>
</dbReference>
<feature type="coiled-coil region" evidence="1">
    <location>
        <begin position="170"/>
        <end position="197"/>
    </location>
</feature>
<evidence type="ECO:0000313" key="3">
    <source>
        <dbReference type="Proteomes" id="UP001174909"/>
    </source>
</evidence>
<evidence type="ECO:0000313" key="2">
    <source>
        <dbReference type="EMBL" id="CAI8042812.1"/>
    </source>
</evidence>
<dbReference type="Proteomes" id="UP001174909">
    <property type="component" value="Unassembled WGS sequence"/>
</dbReference>
<accession>A0AA35T7U3</accession>
<evidence type="ECO:0000256" key="1">
    <source>
        <dbReference type="SAM" id="Coils"/>
    </source>
</evidence>
<dbReference type="AlphaFoldDB" id="A0AA35T7U3"/>
<reference evidence="2" key="1">
    <citation type="submission" date="2023-03" db="EMBL/GenBank/DDBJ databases">
        <authorList>
            <person name="Steffen K."/>
            <person name="Cardenas P."/>
        </authorList>
    </citation>
    <scope>NUCLEOTIDE SEQUENCE</scope>
</reference>
<name>A0AA35T7U3_GEOBA</name>
<protein>
    <submittedName>
        <fullName evidence="2">Uncharacterized protein</fullName>
    </submittedName>
</protein>
<gene>
    <name evidence="2" type="ORF">GBAR_LOCUS23738</name>
</gene>
<keyword evidence="3" id="KW-1185">Reference proteome</keyword>
<keyword evidence="1" id="KW-0175">Coiled coil</keyword>
<comment type="caution">
    <text evidence="2">The sequence shown here is derived from an EMBL/GenBank/DDBJ whole genome shotgun (WGS) entry which is preliminary data.</text>
</comment>
<proteinExistence type="predicted"/>
<sequence length="226" mass="26217">MGIVEGKRKWTKGNSQEVRSLFQHLKVRYPTYILKVHKLKEEYEALHEKFPEVRVHSEEFKRRIKAFQAGLIELETQLHDNLQKHAPVMDNDNVDGVAKKVLWSNRQIELTQLNTALKALEDSESPIVPESYRSVLNRIHGDFKRLDGGVTLYHELLTACTSETAAFEAILALKQEVEELDALLSQHETELQELETDTQTRYELSEVALSMFQERFEAFKAGCEFW</sequence>